<evidence type="ECO:0000313" key="1">
    <source>
        <dbReference type="EMBL" id="KAI0510974.1"/>
    </source>
</evidence>
<protein>
    <submittedName>
        <fullName evidence="1">Uncharacterized protein</fullName>
    </submittedName>
</protein>
<dbReference type="EMBL" id="JAGYWB010000009">
    <property type="protein sequence ID" value="KAI0510974.1"/>
    <property type="molecule type" value="Genomic_DNA"/>
</dbReference>
<dbReference type="AlphaFoldDB" id="A0A8T3BF07"/>
<sequence>MLPLSKEDNLKTLFFFDKVKELSLDISLLMLCATTLVILMDFNQFPLSFSSLSLSLYIYTHTHTHTSTYMQT</sequence>
<organism evidence="1 2">
    <name type="scientific">Dendrobium nobile</name>
    <name type="common">Orchid</name>
    <dbReference type="NCBI Taxonomy" id="94219"/>
    <lineage>
        <taxon>Eukaryota</taxon>
        <taxon>Viridiplantae</taxon>
        <taxon>Streptophyta</taxon>
        <taxon>Embryophyta</taxon>
        <taxon>Tracheophyta</taxon>
        <taxon>Spermatophyta</taxon>
        <taxon>Magnoliopsida</taxon>
        <taxon>Liliopsida</taxon>
        <taxon>Asparagales</taxon>
        <taxon>Orchidaceae</taxon>
        <taxon>Epidendroideae</taxon>
        <taxon>Malaxideae</taxon>
        <taxon>Dendrobiinae</taxon>
        <taxon>Dendrobium</taxon>
    </lineage>
</organism>
<evidence type="ECO:0000313" key="2">
    <source>
        <dbReference type="Proteomes" id="UP000829196"/>
    </source>
</evidence>
<dbReference type="Proteomes" id="UP000829196">
    <property type="component" value="Unassembled WGS sequence"/>
</dbReference>
<comment type="caution">
    <text evidence="1">The sequence shown here is derived from an EMBL/GenBank/DDBJ whole genome shotgun (WGS) entry which is preliminary data.</text>
</comment>
<name>A0A8T3BF07_DENNO</name>
<proteinExistence type="predicted"/>
<keyword evidence="2" id="KW-1185">Reference proteome</keyword>
<reference evidence="1" key="1">
    <citation type="journal article" date="2022" name="Front. Genet.">
        <title>Chromosome-Scale Assembly of the Dendrobium nobile Genome Provides Insights Into the Molecular Mechanism of the Biosynthesis of the Medicinal Active Ingredient of Dendrobium.</title>
        <authorList>
            <person name="Xu Q."/>
            <person name="Niu S.-C."/>
            <person name="Li K.-L."/>
            <person name="Zheng P.-J."/>
            <person name="Zhang X.-J."/>
            <person name="Jia Y."/>
            <person name="Liu Y."/>
            <person name="Niu Y.-X."/>
            <person name="Yu L.-H."/>
            <person name="Chen D.-F."/>
            <person name="Zhang G.-Q."/>
        </authorList>
    </citation>
    <scope>NUCLEOTIDE SEQUENCE</scope>
    <source>
        <tissue evidence="1">Leaf</tissue>
    </source>
</reference>
<accession>A0A8T3BF07</accession>
<gene>
    <name evidence="1" type="ORF">KFK09_011590</name>
</gene>